<dbReference type="InterPro" id="IPR036390">
    <property type="entry name" value="WH_DNA-bd_sf"/>
</dbReference>
<dbReference type="PROSITE" id="PS51504">
    <property type="entry name" value="H15"/>
    <property type="match status" value="1"/>
</dbReference>
<evidence type="ECO:0008006" key="5">
    <source>
        <dbReference type="Google" id="ProtNLM"/>
    </source>
</evidence>
<dbReference type="PANTHER" id="PTHR13844">
    <property type="entry name" value="SWI/SNF-RELATED MATRIX-ASSOCIATED ACTIN-DEPENDENT REGULATOR OF CHROMATIN SUBFAMILY D"/>
    <property type="match status" value="1"/>
</dbReference>
<dbReference type="SUPFAM" id="SSF46785">
    <property type="entry name" value="Winged helix' DNA-binding domain"/>
    <property type="match status" value="1"/>
</dbReference>
<dbReference type="InterPro" id="IPR036885">
    <property type="entry name" value="SWIB_MDM2_dom_sf"/>
</dbReference>
<proteinExistence type="predicted"/>
<dbReference type="GO" id="GO:0003677">
    <property type="term" value="F:DNA binding"/>
    <property type="evidence" value="ECO:0007669"/>
    <property type="project" value="InterPro"/>
</dbReference>
<name>A0A7S2SE10_9STRA</name>
<gene>
    <name evidence="4" type="ORF">RMAR1173_LOCUS13637</name>
</gene>
<feature type="compositionally biased region" description="Basic residues" evidence="1">
    <location>
        <begin position="82"/>
        <end position="92"/>
    </location>
</feature>
<dbReference type="InterPro" id="IPR003121">
    <property type="entry name" value="SWIB_MDM2_domain"/>
</dbReference>
<dbReference type="CDD" id="cd00073">
    <property type="entry name" value="H15"/>
    <property type="match status" value="1"/>
</dbReference>
<organism evidence="4">
    <name type="scientific">Rhizochromulina marina</name>
    <dbReference type="NCBI Taxonomy" id="1034831"/>
    <lineage>
        <taxon>Eukaryota</taxon>
        <taxon>Sar</taxon>
        <taxon>Stramenopiles</taxon>
        <taxon>Ochrophyta</taxon>
        <taxon>Dictyochophyceae</taxon>
        <taxon>Rhizochromulinales</taxon>
        <taxon>Rhizochromulina</taxon>
    </lineage>
</organism>
<dbReference type="InterPro" id="IPR019835">
    <property type="entry name" value="SWIB_domain"/>
</dbReference>
<dbReference type="SMART" id="SM00151">
    <property type="entry name" value="SWIB"/>
    <property type="match status" value="1"/>
</dbReference>
<accession>A0A7S2SE10</accession>
<reference evidence="4" key="1">
    <citation type="submission" date="2021-01" db="EMBL/GenBank/DDBJ databases">
        <authorList>
            <person name="Corre E."/>
            <person name="Pelletier E."/>
            <person name="Niang G."/>
            <person name="Scheremetjew M."/>
            <person name="Finn R."/>
            <person name="Kale V."/>
            <person name="Holt S."/>
            <person name="Cochrane G."/>
            <person name="Meng A."/>
            <person name="Brown T."/>
            <person name="Cohen L."/>
        </authorList>
    </citation>
    <scope>NUCLEOTIDE SEQUENCE</scope>
    <source>
        <strain evidence="4">CCMP1243</strain>
    </source>
</reference>
<evidence type="ECO:0000259" key="3">
    <source>
        <dbReference type="PROSITE" id="PS51925"/>
    </source>
</evidence>
<protein>
    <recommendedName>
        <fullName evidence="5">DM2 domain-containing protein</fullName>
    </recommendedName>
</protein>
<dbReference type="GO" id="GO:0000786">
    <property type="term" value="C:nucleosome"/>
    <property type="evidence" value="ECO:0007669"/>
    <property type="project" value="InterPro"/>
</dbReference>
<dbReference type="PROSITE" id="PS51925">
    <property type="entry name" value="SWIB_MDM2"/>
    <property type="match status" value="1"/>
</dbReference>
<sequence>MAKKSTEDMIKDALVELADRGGSSLPKIKKFLTDRYSMDFDAGKDKSLVLKTLKRGVEKGVFKQNKASYSVIKVKPAPVAKKPAKKPAKKRTGGGGGGLQAPKTLSPELANLVGTSSLSRPQVVKAVWAYAKGNDCKDGRFIVCDANLKAVFGKPKVDMFEMNKILSSHLS</sequence>
<feature type="domain" description="H15" evidence="2">
    <location>
        <begin position="2"/>
        <end position="75"/>
    </location>
</feature>
<evidence type="ECO:0000256" key="1">
    <source>
        <dbReference type="SAM" id="MobiDB-lite"/>
    </source>
</evidence>
<evidence type="ECO:0000259" key="2">
    <source>
        <dbReference type="PROSITE" id="PS51504"/>
    </source>
</evidence>
<dbReference type="Gene3D" id="1.10.10.10">
    <property type="entry name" value="Winged helix-like DNA-binding domain superfamily/Winged helix DNA-binding domain"/>
    <property type="match status" value="1"/>
</dbReference>
<dbReference type="CDD" id="cd10567">
    <property type="entry name" value="SWIB-MDM2_like"/>
    <property type="match status" value="1"/>
</dbReference>
<feature type="region of interest" description="Disordered" evidence="1">
    <location>
        <begin position="79"/>
        <end position="103"/>
    </location>
</feature>
<dbReference type="GO" id="GO:0006334">
    <property type="term" value="P:nucleosome assembly"/>
    <property type="evidence" value="ECO:0007669"/>
    <property type="project" value="InterPro"/>
</dbReference>
<dbReference type="Pfam" id="PF02201">
    <property type="entry name" value="SWIB"/>
    <property type="match status" value="1"/>
</dbReference>
<dbReference type="Gene3D" id="1.10.245.10">
    <property type="entry name" value="SWIB/MDM2 domain"/>
    <property type="match status" value="1"/>
</dbReference>
<dbReference type="EMBL" id="HBHJ01020585">
    <property type="protein sequence ID" value="CAD9696760.1"/>
    <property type="molecule type" value="Transcribed_RNA"/>
</dbReference>
<feature type="domain" description="DM2" evidence="3">
    <location>
        <begin position="98"/>
        <end position="171"/>
    </location>
</feature>
<dbReference type="InterPro" id="IPR036388">
    <property type="entry name" value="WH-like_DNA-bd_sf"/>
</dbReference>
<dbReference type="Pfam" id="PF00538">
    <property type="entry name" value="Linker_histone"/>
    <property type="match status" value="1"/>
</dbReference>
<dbReference type="SUPFAM" id="SSF47592">
    <property type="entry name" value="SWIB/MDM2 domain"/>
    <property type="match status" value="1"/>
</dbReference>
<dbReference type="AlphaFoldDB" id="A0A7S2SE10"/>
<evidence type="ECO:0000313" key="4">
    <source>
        <dbReference type="EMBL" id="CAD9696760.1"/>
    </source>
</evidence>
<dbReference type="SMART" id="SM00526">
    <property type="entry name" value="H15"/>
    <property type="match status" value="1"/>
</dbReference>
<dbReference type="InterPro" id="IPR005818">
    <property type="entry name" value="Histone_H1/H5_H15"/>
</dbReference>